<proteinExistence type="predicted"/>
<evidence type="ECO:0000313" key="2">
    <source>
        <dbReference type="EMBL" id="MBX46552.1"/>
    </source>
</evidence>
<feature type="transmembrane region" description="Helical" evidence="1">
    <location>
        <begin position="33"/>
        <end position="58"/>
    </location>
</feature>
<organism evidence="2">
    <name type="scientific">Rhizophora mucronata</name>
    <name type="common">Asiatic mangrove</name>
    <dbReference type="NCBI Taxonomy" id="61149"/>
    <lineage>
        <taxon>Eukaryota</taxon>
        <taxon>Viridiplantae</taxon>
        <taxon>Streptophyta</taxon>
        <taxon>Embryophyta</taxon>
        <taxon>Tracheophyta</taxon>
        <taxon>Spermatophyta</taxon>
        <taxon>Magnoliopsida</taxon>
        <taxon>eudicotyledons</taxon>
        <taxon>Gunneridae</taxon>
        <taxon>Pentapetalae</taxon>
        <taxon>rosids</taxon>
        <taxon>fabids</taxon>
        <taxon>Malpighiales</taxon>
        <taxon>Rhizophoraceae</taxon>
        <taxon>Rhizophora</taxon>
    </lineage>
</organism>
<reference evidence="2" key="1">
    <citation type="submission" date="2018-02" db="EMBL/GenBank/DDBJ databases">
        <title>Rhizophora mucronata_Transcriptome.</title>
        <authorList>
            <person name="Meera S.P."/>
            <person name="Sreeshan A."/>
            <person name="Augustine A."/>
        </authorList>
    </citation>
    <scope>NUCLEOTIDE SEQUENCE</scope>
    <source>
        <tissue evidence="2">Leaf</tissue>
    </source>
</reference>
<accession>A0A2P2NVL8</accession>
<dbReference type="AlphaFoldDB" id="A0A2P2NVL8"/>
<keyword evidence="1" id="KW-1133">Transmembrane helix</keyword>
<name>A0A2P2NVL8_RHIMU</name>
<keyword evidence="1" id="KW-0812">Transmembrane</keyword>
<dbReference type="EMBL" id="GGEC01066068">
    <property type="protein sequence ID" value="MBX46552.1"/>
    <property type="molecule type" value="Transcribed_RNA"/>
</dbReference>
<keyword evidence="1" id="KW-0472">Membrane</keyword>
<feature type="transmembrane region" description="Helical" evidence="1">
    <location>
        <begin position="9"/>
        <end position="27"/>
    </location>
</feature>
<protein>
    <submittedName>
        <fullName evidence="2">Uncharacterized protein</fullName>
    </submittedName>
</protein>
<sequence length="59" mass="6948">MINLGNKNSFYFGYACTFYLWILWIYTPSCFEVWSIASLHFICFCHAIKLLGIISLLFN</sequence>
<evidence type="ECO:0000256" key="1">
    <source>
        <dbReference type="SAM" id="Phobius"/>
    </source>
</evidence>